<feature type="region of interest" description="Disordered" evidence="1">
    <location>
        <begin position="1"/>
        <end position="44"/>
    </location>
</feature>
<dbReference type="Proteomes" id="UP000187283">
    <property type="component" value="Unassembled WGS sequence"/>
</dbReference>
<evidence type="ECO:0000313" key="2">
    <source>
        <dbReference type="EMBL" id="OMJ07158.1"/>
    </source>
</evidence>
<feature type="compositionally biased region" description="Polar residues" evidence="1">
    <location>
        <begin position="81"/>
        <end position="100"/>
    </location>
</feature>
<dbReference type="EMBL" id="LSSN01006105">
    <property type="protein sequence ID" value="OMJ07158.1"/>
    <property type="molecule type" value="Genomic_DNA"/>
</dbReference>
<evidence type="ECO:0000313" key="3">
    <source>
        <dbReference type="Proteomes" id="UP000187283"/>
    </source>
</evidence>
<protein>
    <submittedName>
        <fullName evidence="2">Uncharacterized protein</fullName>
    </submittedName>
</protein>
<name>A0A1R1WXR3_9FUNG</name>
<sequence>MCGTWRGPFKPAPSESPSNSNSNVSSSSKQQEIEPGGQQSFDGRSGLTLFEESHRGDTAQGYWLLQLAHHNPQEVWEPKSCTRTPTVDQDSGPSTSGQQISDCWTNEIDISGELRWKSSIDVDFPPTQTHYALPTSGAQELLPVDDDIMNFDEQVDGMGRALNLALNTRIGSVHIFQRHSMGNSSGTSHVFVVMESSRGEDAHQRQRTAHSILCTHDEEFGCLLGVIVLIQYDHASIYKEVWRNFFHRIAQYRRKNMGSLPENQHEASSYIRFLGTQSSGCSEKINRTDRITEGQTKTSNNDSFNANVEVSDLVSRPHGPVNLTTTPPDSNDDYTRSKKRKVCALEKKELDLDSMEDQRRLLKAQGLRNYAIDWLLSKERRF</sequence>
<evidence type="ECO:0000256" key="1">
    <source>
        <dbReference type="SAM" id="MobiDB-lite"/>
    </source>
</evidence>
<organism evidence="2 3">
    <name type="scientific">Smittium culicis</name>
    <dbReference type="NCBI Taxonomy" id="133412"/>
    <lineage>
        <taxon>Eukaryota</taxon>
        <taxon>Fungi</taxon>
        <taxon>Fungi incertae sedis</taxon>
        <taxon>Zoopagomycota</taxon>
        <taxon>Kickxellomycotina</taxon>
        <taxon>Harpellomycetes</taxon>
        <taxon>Harpellales</taxon>
        <taxon>Legeriomycetaceae</taxon>
        <taxon>Smittium</taxon>
    </lineage>
</organism>
<comment type="caution">
    <text evidence="2">The sequence shown here is derived from an EMBL/GenBank/DDBJ whole genome shotgun (WGS) entry which is preliminary data.</text>
</comment>
<dbReference type="AlphaFoldDB" id="A0A1R1WXR3"/>
<reference evidence="2 3" key="1">
    <citation type="submission" date="2017-01" db="EMBL/GenBank/DDBJ databases">
        <authorList>
            <person name="Mah S.A."/>
            <person name="Swanson W.J."/>
            <person name="Moy G.W."/>
            <person name="Vacquier V.D."/>
        </authorList>
    </citation>
    <scope>NUCLEOTIDE SEQUENCE [LARGE SCALE GENOMIC DNA]</scope>
    <source>
        <strain evidence="2 3">GSMNP</strain>
    </source>
</reference>
<feature type="region of interest" description="Disordered" evidence="1">
    <location>
        <begin position="76"/>
        <end position="100"/>
    </location>
</feature>
<feature type="region of interest" description="Disordered" evidence="1">
    <location>
        <begin position="315"/>
        <end position="338"/>
    </location>
</feature>
<accession>A0A1R1WXR3</accession>
<proteinExistence type="predicted"/>
<dbReference type="OrthoDB" id="2897838at2759"/>
<keyword evidence="3" id="KW-1185">Reference proteome</keyword>
<gene>
    <name evidence="2" type="ORF">AYI70_g12379</name>
</gene>
<feature type="compositionally biased region" description="Low complexity" evidence="1">
    <location>
        <begin position="12"/>
        <end position="28"/>
    </location>
</feature>